<gene>
    <name evidence="2" type="ORF">SAMN05661099_1129</name>
</gene>
<reference evidence="3" key="1">
    <citation type="submission" date="2017-02" db="EMBL/GenBank/DDBJ databases">
        <authorList>
            <person name="Varghese N."/>
            <person name="Submissions S."/>
        </authorList>
    </citation>
    <scope>NUCLEOTIDE SEQUENCE [LARGE SCALE GENOMIC DNA]</scope>
    <source>
        <strain evidence="3">DSM 22385</strain>
    </source>
</reference>
<protein>
    <submittedName>
        <fullName evidence="2">HD domain-containing protein</fullName>
    </submittedName>
</protein>
<name>A0A1T5AYF1_9SPHI</name>
<dbReference type="SUPFAM" id="SSF109604">
    <property type="entry name" value="HD-domain/PDEase-like"/>
    <property type="match status" value="1"/>
</dbReference>
<evidence type="ECO:0000259" key="1">
    <source>
        <dbReference type="SMART" id="SM00471"/>
    </source>
</evidence>
<dbReference type="STRING" id="572036.SAMN05661099_1129"/>
<evidence type="ECO:0000313" key="3">
    <source>
        <dbReference type="Proteomes" id="UP000189981"/>
    </source>
</evidence>
<dbReference type="CDD" id="cd00077">
    <property type="entry name" value="HDc"/>
    <property type="match status" value="1"/>
</dbReference>
<accession>A0A1T5AYF1</accession>
<dbReference type="AlphaFoldDB" id="A0A1T5AYF1"/>
<dbReference type="Proteomes" id="UP000189981">
    <property type="component" value="Unassembled WGS sequence"/>
</dbReference>
<proteinExistence type="predicted"/>
<feature type="domain" description="HD/PDEase" evidence="1">
    <location>
        <begin position="27"/>
        <end position="141"/>
    </location>
</feature>
<evidence type="ECO:0000313" key="2">
    <source>
        <dbReference type="EMBL" id="SKB39996.1"/>
    </source>
</evidence>
<dbReference type="InterPro" id="IPR006674">
    <property type="entry name" value="HD_domain"/>
</dbReference>
<sequence length="204" mass="23963">MLATEKLIPAVQSFVLKFLTENLPENLSFHNVNHTLEVVHAAKEISGQVELSEEQLRIIQVAAWFHDCGYARAYTGHENFSKEIAAEFLTEQDYGESFIKQVQDCIEATRYPQKPHTMEARILCDADLYHFTKPDYHCYEIALRSELEIYFKNKYTDPQWARINCSMLEHHEYFTDYGKDILQQFKAINMERMRCLAVDNRAKK</sequence>
<dbReference type="EMBL" id="FUYR01000001">
    <property type="protein sequence ID" value="SKB39996.1"/>
    <property type="molecule type" value="Genomic_DNA"/>
</dbReference>
<dbReference type="Pfam" id="PF01966">
    <property type="entry name" value="HD"/>
    <property type="match status" value="1"/>
</dbReference>
<keyword evidence="3" id="KW-1185">Reference proteome</keyword>
<dbReference type="InterPro" id="IPR003607">
    <property type="entry name" value="HD/PDEase_dom"/>
</dbReference>
<dbReference type="Gene3D" id="1.10.3210.10">
    <property type="entry name" value="Hypothetical protein af1432"/>
    <property type="match status" value="1"/>
</dbReference>
<dbReference type="SMART" id="SM00471">
    <property type="entry name" value="HDc"/>
    <property type="match status" value="1"/>
</dbReference>
<dbReference type="RefSeq" id="WP_079701639.1">
    <property type="nucleotide sequence ID" value="NZ_FUYR01000001.1"/>
</dbReference>
<organism evidence="2 3">
    <name type="scientific">Daejeonella lutea</name>
    <dbReference type="NCBI Taxonomy" id="572036"/>
    <lineage>
        <taxon>Bacteria</taxon>
        <taxon>Pseudomonadati</taxon>
        <taxon>Bacteroidota</taxon>
        <taxon>Sphingobacteriia</taxon>
        <taxon>Sphingobacteriales</taxon>
        <taxon>Sphingobacteriaceae</taxon>
        <taxon>Daejeonella</taxon>
    </lineage>
</organism>
<dbReference type="OrthoDB" id="5728337at2"/>